<dbReference type="Gene3D" id="3.40.30.10">
    <property type="entry name" value="Glutaredoxin"/>
    <property type="match status" value="1"/>
</dbReference>
<dbReference type="Pfam" id="PF14561">
    <property type="entry name" value="TPR_20"/>
    <property type="match status" value="1"/>
</dbReference>
<feature type="domain" description="Thioredoxin" evidence="3">
    <location>
        <begin position="11"/>
        <end position="137"/>
    </location>
</feature>
<name>C0W013_9ACTO</name>
<evidence type="ECO:0000259" key="3">
    <source>
        <dbReference type="PROSITE" id="PS51352"/>
    </source>
</evidence>
<dbReference type="InterPro" id="IPR036249">
    <property type="entry name" value="Thioredoxin-like_sf"/>
</dbReference>
<dbReference type="PANTHER" id="PTHR45663:SF11">
    <property type="entry name" value="GEO12009P1"/>
    <property type="match status" value="1"/>
</dbReference>
<dbReference type="GO" id="GO:0006950">
    <property type="term" value="P:response to stress"/>
    <property type="evidence" value="ECO:0007669"/>
    <property type="project" value="UniProtKB-ARBA"/>
</dbReference>
<dbReference type="GO" id="GO:0015035">
    <property type="term" value="F:protein-disulfide reductase activity"/>
    <property type="evidence" value="ECO:0007669"/>
    <property type="project" value="TreeGrafter"/>
</dbReference>
<sequence length="284" mass="30831">MHKTEIDGAVILEPQEASAVPADTNQLHGPIIRDVTAADLTDLVDISKKLPVVVFVYQPGVEPCIELQPVLEELVRELDGRVVLAKLDILAHAQVAQALHVQSVPAVTAIVNGQPLPMFQGLQPRENVVAVFNELLNIAAQAGLTARMVHMTAEEAEAQNPLYADARAAEEAGNLELALEQWELVLKKQPKDQVAKEALARLNMVSRLRGGQNQGPLAEADELFASGQVELAFEQLLTLISENKFVDDELAESARVRILELFTIVGNADPAVRSARGRLATLLF</sequence>
<dbReference type="InterPro" id="IPR013766">
    <property type="entry name" value="Thioredoxin_domain"/>
</dbReference>
<dbReference type="AlphaFoldDB" id="C0W013"/>
<dbReference type="SUPFAM" id="SSF52833">
    <property type="entry name" value="Thioredoxin-like"/>
    <property type="match status" value="1"/>
</dbReference>
<keyword evidence="2" id="KW-0676">Redox-active center</keyword>
<evidence type="ECO:0000256" key="2">
    <source>
        <dbReference type="ARBA" id="ARBA00023284"/>
    </source>
</evidence>
<gene>
    <name evidence="4" type="ORF">HMPREF0044_0891</name>
</gene>
<evidence type="ECO:0000313" key="4">
    <source>
        <dbReference type="EMBL" id="EEH63872.1"/>
    </source>
</evidence>
<accession>C0W013</accession>
<keyword evidence="5" id="KW-1185">Reference proteome</keyword>
<comment type="caution">
    <text evidence="4">The sequence shown here is derived from an EMBL/GenBank/DDBJ whole genome shotgun (WGS) entry which is preliminary data.</text>
</comment>
<evidence type="ECO:0000313" key="5">
    <source>
        <dbReference type="Proteomes" id="UP000010301"/>
    </source>
</evidence>
<dbReference type="EMBL" id="ACFG01000030">
    <property type="protein sequence ID" value="EEH63872.1"/>
    <property type="molecule type" value="Genomic_DNA"/>
</dbReference>
<dbReference type="STRING" id="525245.HMPREF0044_0891"/>
<dbReference type="Pfam" id="PF00085">
    <property type="entry name" value="Thioredoxin"/>
    <property type="match status" value="1"/>
</dbReference>
<dbReference type="GO" id="GO:0005737">
    <property type="term" value="C:cytoplasm"/>
    <property type="evidence" value="ECO:0007669"/>
    <property type="project" value="TreeGrafter"/>
</dbReference>
<organism evidence="4 5">
    <name type="scientific">Gleimia coleocanis DSM 15436</name>
    <dbReference type="NCBI Taxonomy" id="525245"/>
    <lineage>
        <taxon>Bacteria</taxon>
        <taxon>Bacillati</taxon>
        <taxon>Actinomycetota</taxon>
        <taxon>Actinomycetes</taxon>
        <taxon>Actinomycetales</taxon>
        <taxon>Actinomycetaceae</taxon>
        <taxon>Gleimia</taxon>
    </lineage>
</organism>
<dbReference type="HOGENOM" id="CLU_046120_0_0_11"/>
<evidence type="ECO:0000256" key="1">
    <source>
        <dbReference type="ARBA" id="ARBA00008987"/>
    </source>
</evidence>
<proteinExistence type="inferred from homology"/>
<dbReference type="PROSITE" id="PS51352">
    <property type="entry name" value="THIOREDOXIN_2"/>
    <property type="match status" value="1"/>
</dbReference>
<comment type="similarity">
    <text evidence="1">Belongs to the thioredoxin family.</text>
</comment>
<dbReference type="Proteomes" id="UP000010301">
    <property type="component" value="Unassembled WGS sequence"/>
</dbReference>
<dbReference type="OrthoDB" id="5181746at2"/>
<dbReference type="RefSeq" id="WP_006546663.1">
    <property type="nucleotide sequence ID" value="NZ_DS999543.1"/>
</dbReference>
<dbReference type="InterPro" id="IPR011990">
    <property type="entry name" value="TPR-like_helical_dom_sf"/>
</dbReference>
<protein>
    <submittedName>
        <fullName evidence="4">Thioredoxin</fullName>
    </submittedName>
</protein>
<dbReference type="Gene3D" id="1.25.40.10">
    <property type="entry name" value="Tetratricopeptide repeat domain"/>
    <property type="match status" value="1"/>
</dbReference>
<dbReference type="PANTHER" id="PTHR45663">
    <property type="entry name" value="GEO12009P1"/>
    <property type="match status" value="1"/>
</dbReference>
<reference evidence="4 5" key="1">
    <citation type="submission" date="2009-01" db="EMBL/GenBank/DDBJ databases">
        <authorList>
            <person name="Qin X."/>
            <person name="Bachman B."/>
            <person name="Battles P."/>
            <person name="Bell A."/>
            <person name="Bess C."/>
            <person name="Bickham C."/>
            <person name="Chaboub L."/>
            <person name="Chen D."/>
            <person name="Coyle M."/>
            <person name="Deiros D.R."/>
            <person name="Dinh H."/>
            <person name="Forbes L."/>
            <person name="Fowler G."/>
            <person name="Francisco L."/>
            <person name="Fu Q."/>
            <person name="Gubbala S."/>
            <person name="Hale W."/>
            <person name="Han Y."/>
            <person name="Hemphill L."/>
            <person name="Highlander S.K."/>
            <person name="Hirani K."/>
            <person name="Hogues M."/>
            <person name="Jackson L."/>
            <person name="Jakkamsetti A."/>
            <person name="Javaid M."/>
            <person name="Jiang H."/>
            <person name="Korchina V."/>
            <person name="Kovar C."/>
            <person name="Lara F."/>
            <person name="Lee S."/>
            <person name="Mata R."/>
            <person name="Mathew T."/>
            <person name="Moen C."/>
            <person name="Morales K."/>
            <person name="Munidasa M."/>
            <person name="Nazareth L."/>
            <person name="Ngo R."/>
            <person name="Nguyen L."/>
            <person name="Okwuonu G."/>
            <person name="Ongeri F."/>
            <person name="Patil S."/>
            <person name="Petrosino J."/>
            <person name="Pham C."/>
            <person name="Pham P."/>
            <person name="Pu L.-L."/>
            <person name="Puazo M."/>
            <person name="Raj R."/>
            <person name="Reid J."/>
            <person name="Rouhana J."/>
            <person name="Saada N."/>
            <person name="Shang Y."/>
            <person name="Simmons D."/>
            <person name="Thornton R."/>
            <person name="Warren J."/>
            <person name="Weissenberger G."/>
            <person name="Zhang J."/>
            <person name="Zhang L."/>
            <person name="Zhou C."/>
            <person name="Zhu D."/>
            <person name="Muzny D."/>
            <person name="Worley K."/>
            <person name="Gibbs R."/>
        </authorList>
    </citation>
    <scope>NUCLEOTIDE SEQUENCE [LARGE SCALE GENOMIC DNA]</scope>
    <source>
        <strain evidence="4 5">DSM 15436</strain>
    </source>
</reference>
<dbReference type="eggNOG" id="COG3118">
    <property type="taxonomic scope" value="Bacteria"/>
</dbReference>